<dbReference type="PIRSF" id="PIRSF000137">
    <property type="entry name" value="Alcohol_oxidase"/>
    <property type="match status" value="1"/>
</dbReference>
<evidence type="ECO:0000256" key="2">
    <source>
        <dbReference type="ARBA" id="ARBA00010790"/>
    </source>
</evidence>
<feature type="domain" description="Glucose-methanol-choline oxidoreductase N-terminal" evidence="7">
    <location>
        <begin position="112"/>
        <end position="135"/>
    </location>
</feature>
<proteinExistence type="inferred from homology"/>
<dbReference type="AlphaFoldDB" id="A0A4R0RF92"/>
<dbReference type="STRING" id="92696.A0A4R0RF92"/>
<name>A0A4R0RF92_9APHY</name>
<organism evidence="9 10">
    <name type="scientific">Steccherinum ochraceum</name>
    <dbReference type="NCBI Taxonomy" id="92696"/>
    <lineage>
        <taxon>Eukaryota</taxon>
        <taxon>Fungi</taxon>
        <taxon>Dikarya</taxon>
        <taxon>Basidiomycota</taxon>
        <taxon>Agaricomycotina</taxon>
        <taxon>Agaricomycetes</taxon>
        <taxon>Polyporales</taxon>
        <taxon>Steccherinaceae</taxon>
        <taxon>Steccherinum</taxon>
    </lineage>
</organism>
<comment type="cofactor">
    <cofactor evidence="1 5">
        <name>FAD</name>
        <dbReference type="ChEBI" id="CHEBI:57692"/>
    </cofactor>
</comment>
<evidence type="ECO:0000259" key="7">
    <source>
        <dbReference type="PROSITE" id="PS00623"/>
    </source>
</evidence>
<dbReference type="InterPro" id="IPR012132">
    <property type="entry name" value="GMC_OxRdtase"/>
</dbReference>
<dbReference type="InterPro" id="IPR000172">
    <property type="entry name" value="GMC_OxRdtase_N"/>
</dbReference>
<dbReference type="Gene3D" id="3.50.50.60">
    <property type="entry name" value="FAD/NAD(P)-binding domain"/>
    <property type="match status" value="1"/>
</dbReference>
<reference evidence="9 10" key="1">
    <citation type="submission" date="2018-11" db="EMBL/GenBank/DDBJ databases">
        <title>Genome assembly of Steccherinum ochraceum LE-BIN_3174, the white-rot fungus of the Steccherinaceae family (The Residual Polyporoid clade, Polyporales, Basidiomycota).</title>
        <authorList>
            <person name="Fedorova T.V."/>
            <person name="Glazunova O.A."/>
            <person name="Landesman E.O."/>
            <person name="Moiseenko K.V."/>
            <person name="Psurtseva N.V."/>
            <person name="Savinova O.S."/>
            <person name="Shakhova N.V."/>
            <person name="Tyazhelova T.V."/>
            <person name="Vasina D.V."/>
        </authorList>
    </citation>
    <scope>NUCLEOTIDE SEQUENCE [LARGE SCALE GENOMIC DNA]</scope>
    <source>
        <strain evidence="9 10">LE-BIN_3174</strain>
    </source>
</reference>
<sequence length="535" mass="57935">MGIQFSKTYVTDPAKLGVKVSQDRVPKEAGDEWQSYDYVVVGGGSAGCVVAARLSEDPGVTVLLIEAGKSDGGFFTRVPLGFTKTYETDVDWVYKCIPQERQSGKVIYWPRGKMLGGTSMLNASIYTRGTPEDFDRWERDGATGWSYKDMEKYFEKVEGFDGARKQFAKFDLNNKGRNGPIQLGQTEDASSIVSIIRSAIQDLGVPSAPDPTGHGGLLGHARFIGTVDAKGERSSAKAYLTPEVLARPNLTVATNIMVEKIVFSESETPRAVAVEVSASKSGPRYRIAAGKEIIVSAGAFATPQLLLLSGIGPKAELEALGIKCVKDSPHVGKHMLDHVSSGPIILRSKAGYSIDHLNSPLNGAQVLLKWLISGTGPMSSLSVNSAAFVRSDDSKIFDTSVGNVDDNTSGPQSPDLEIMWVPAVVPTLTSTARSGEYGFTMMAVAMQPKSEGSVTLKTTSIWDRPIIDPNFLESPSDVDLILRGVRFIQRVARSEQLKHIVDLKPNNADKESYFWLGDMDPDKASHANQQPRDPS</sequence>
<feature type="binding site" evidence="5">
    <location>
        <position position="118"/>
    </location>
    <ligand>
        <name>FAD</name>
        <dbReference type="ChEBI" id="CHEBI:57692"/>
    </ligand>
</feature>
<keyword evidence="3 6" id="KW-0285">Flavoprotein</keyword>
<dbReference type="OrthoDB" id="269227at2759"/>
<evidence type="ECO:0000256" key="4">
    <source>
        <dbReference type="ARBA" id="ARBA00022827"/>
    </source>
</evidence>
<evidence type="ECO:0000313" key="10">
    <source>
        <dbReference type="Proteomes" id="UP000292702"/>
    </source>
</evidence>
<dbReference type="Pfam" id="PF00732">
    <property type="entry name" value="GMC_oxred_N"/>
    <property type="match status" value="1"/>
</dbReference>
<keyword evidence="4 5" id="KW-0274">FAD</keyword>
<dbReference type="InterPro" id="IPR007867">
    <property type="entry name" value="GMC_OxRtase_C"/>
</dbReference>
<feature type="binding site" evidence="5">
    <location>
        <position position="258"/>
    </location>
    <ligand>
        <name>FAD</name>
        <dbReference type="ChEBI" id="CHEBI:57692"/>
    </ligand>
</feature>
<comment type="similarity">
    <text evidence="2 6">Belongs to the GMC oxidoreductase family.</text>
</comment>
<protein>
    <recommendedName>
        <fullName evidence="7 8">Glucose-methanol-choline oxidoreductase N-terminal domain-containing protein</fullName>
    </recommendedName>
</protein>
<evidence type="ECO:0000256" key="5">
    <source>
        <dbReference type="PIRSR" id="PIRSR000137-2"/>
    </source>
</evidence>
<dbReference type="SUPFAM" id="SSF51905">
    <property type="entry name" value="FAD/NAD(P)-binding domain"/>
    <property type="match status" value="1"/>
</dbReference>
<dbReference type="InterPro" id="IPR036188">
    <property type="entry name" value="FAD/NAD-bd_sf"/>
</dbReference>
<keyword evidence="10" id="KW-1185">Reference proteome</keyword>
<evidence type="ECO:0000256" key="6">
    <source>
        <dbReference type="RuleBase" id="RU003968"/>
    </source>
</evidence>
<dbReference type="PANTHER" id="PTHR11552">
    <property type="entry name" value="GLUCOSE-METHANOL-CHOLINE GMC OXIDOREDUCTASE"/>
    <property type="match status" value="1"/>
</dbReference>
<dbReference type="Gene3D" id="3.30.560.10">
    <property type="entry name" value="Glucose Oxidase, domain 3"/>
    <property type="match status" value="1"/>
</dbReference>
<evidence type="ECO:0000256" key="1">
    <source>
        <dbReference type="ARBA" id="ARBA00001974"/>
    </source>
</evidence>
<dbReference type="GO" id="GO:0016614">
    <property type="term" value="F:oxidoreductase activity, acting on CH-OH group of donors"/>
    <property type="evidence" value="ECO:0007669"/>
    <property type="project" value="InterPro"/>
</dbReference>
<dbReference type="PROSITE" id="PS00624">
    <property type="entry name" value="GMC_OXRED_2"/>
    <property type="match status" value="1"/>
</dbReference>
<dbReference type="Proteomes" id="UP000292702">
    <property type="component" value="Unassembled WGS sequence"/>
</dbReference>
<dbReference type="Pfam" id="PF05199">
    <property type="entry name" value="GMC_oxred_C"/>
    <property type="match status" value="1"/>
</dbReference>
<evidence type="ECO:0000256" key="3">
    <source>
        <dbReference type="ARBA" id="ARBA00022630"/>
    </source>
</evidence>
<accession>A0A4R0RF92</accession>
<dbReference type="SUPFAM" id="SSF54373">
    <property type="entry name" value="FAD-linked reductases, C-terminal domain"/>
    <property type="match status" value="1"/>
</dbReference>
<evidence type="ECO:0000259" key="8">
    <source>
        <dbReference type="PROSITE" id="PS00624"/>
    </source>
</evidence>
<gene>
    <name evidence="9" type="ORF">EIP91_000815</name>
</gene>
<dbReference type="PANTHER" id="PTHR11552:SF147">
    <property type="entry name" value="CHOLINE DEHYDROGENASE, MITOCHONDRIAL"/>
    <property type="match status" value="1"/>
</dbReference>
<dbReference type="PROSITE" id="PS00623">
    <property type="entry name" value="GMC_OXRED_1"/>
    <property type="match status" value="1"/>
</dbReference>
<feature type="domain" description="Glucose-methanol-choline oxidoreductase N-terminal" evidence="8">
    <location>
        <begin position="298"/>
        <end position="312"/>
    </location>
</feature>
<dbReference type="EMBL" id="RWJN01000119">
    <property type="protein sequence ID" value="TCD66861.1"/>
    <property type="molecule type" value="Genomic_DNA"/>
</dbReference>
<evidence type="ECO:0000313" key="9">
    <source>
        <dbReference type="EMBL" id="TCD66861.1"/>
    </source>
</evidence>
<dbReference type="GO" id="GO:0050660">
    <property type="term" value="F:flavin adenine dinucleotide binding"/>
    <property type="evidence" value="ECO:0007669"/>
    <property type="project" value="InterPro"/>
</dbReference>
<comment type="caution">
    <text evidence="9">The sequence shown here is derived from an EMBL/GenBank/DDBJ whole genome shotgun (WGS) entry which is preliminary data.</text>
</comment>